<dbReference type="KEGG" id="ocy:OSSY52_12090"/>
<dbReference type="InParanoid" id="A0A7G1G3P8"/>
<proteinExistence type="predicted"/>
<keyword evidence="3" id="KW-1185">Reference proteome</keyword>
<reference evidence="2 3" key="1">
    <citation type="submission" date="2018-06" db="EMBL/GenBank/DDBJ databases">
        <title>Genome sequencing of Oceanotoga sp. sy52.</title>
        <authorList>
            <person name="Mori K."/>
        </authorList>
    </citation>
    <scope>NUCLEOTIDE SEQUENCE [LARGE SCALE GENOMIC DNA]</scope>
    <source>
        <strain evidence="3">sy52</strain>
    </source>
</reference>
<evidence type="ECO:0000313" key="2">
    <source>
        <dbReference type="EMBL" id="BBE31068.1"/>
    </source>
</evidence>
<dbReference type="Pfam" id="PF16238">
    <property type="entry name" value="DUF4897"/>
    <property type="match status" value="1"/>
</dbReference>
<dbReference type="EMBL" id="AP018712">
    <property type="protein sequence ID" value="BBE31068.1"/>
    <property type="molecule type" value="Genomic_DNA"/>
</dbReference>
<keyword evidence="1" id="KW-0812">Transmembrane</keyword>
<gene>
    <name evidence="2" type="ORF">OSSY52_12090</name>
</gene>
<dbReference type="InterPro" id="IPR032604">
    <property type="entry name" value="DUF4897"/>
</dbReference>
<evidence type="ECO:0000313" key="3">
    <source>
        <dbReference type="Proteomes" id="UP000516361"/>
    </source>
</evidence>
<dbReference type="RefSeq" id="WP_190613385.1">
    <property type="nucleotide sequence ID" value="NZ_AP018712.1"/>
</dbReference>
<accession>A0A7G1G3P8</accession>
<dbReference type="AlphaFoldDB" id="A0A7G1G3P8"/>
<organism evidence="2 3">
    <name type="scientific">Tepiditoga spiralis</name>
    <dbReference type="NCBI Taxonomy" id="2108365"/>
    <lineage>
        <taxon>Bacteria</taxon>
        <taxon>Thermotogati</taxon>
        <taxon>Thermotogota</taxon>
        <taxon>Thermotogae</taxon>
        <taxon>Petrotogales</taxon>
        <taxon>Petrotogaceae</taxon>
        <taxon>Tepiditoga</taxon>
    </lineage>
</organism>
<name>A0A7G1G3P8_9BACT</name>
<evidence type="ECO:0000256" key="1">
    <source>
        <dbReference type="SAM" id="Phobius"/>
    </source>
</evidence>
<keyword evidence="1" id="KW-0472">Membrane</keyword>
<feature type="transmembrane region" description="Helical" evidence="1">
    <location>
        <begin position="12"/>
        <end position="31"/>
    </location>
</feature>
<dbReference type="Proteomes" id="UP000516361">
    <property type="component" value="Chromosome"/>
</dbReference>
<keyword evidence="1" id="KW-1133">Transmembrane helix</keyword>
<protein>
    <submittedName>
        <fullName evidence="2">Uncharacterized protein</fullName>
    </submittedName>
</protein>
<sequence>MQKNLKNKGINFTIMTILFIAAILILNLSIFKSGSYKYDILSKNIIFNINENGITSLKLTTTIKAQDKKSFNYLLNGYKRSDIEKSKGYEKIFNEKNNKNIYCKVLNYKSIINTSELNIFVEETMDLSGIINKNNNELIFNFPIKRLNIDANSNLYVYLPENWTLKESIPTPSKNLGTYLLWNNVGTIDFSKIVLNKK</sequence>